<feature type="region of interest" description="Disordered" evidence="1">
    <location>
        <begin position="104"/>
        <end position="352"/>
    </location>
</feature>
<gene>
    <name evidence="2" type="ORF">GP486_003198</name>
</gene>
<feature type="compositionally biased region" description="Basic and acidic residues" evidence="1">
    <location>
        <begin position="116"/>
        <end position="146"/>
    </location>
</feature>
<dbReference type="PANTHER" id="PTHR40642:SF1">
    <property type="entry name" value="YALI0F31295P"/>
    <property type="match status" value="1"/>
</dbReference>
<comment type="caution">
    <text evidence="2">The sequence shown here is derived from an EMBL/GenBank/DDBJ whole genome shotgun (WGS) entry which is preliminary data.</text>
</comment>
<evidence type="ECO:0000313" key="3">
    <source>
        <dbReference type="Proteomes" id="UP000750711"/>
    </source>
</evidence>
<dbReference type="PANTHER" id="PTHR40642">
    <property type="entry name" value="YALI0F31295P"/>
    <property type="match status" value="1"/>
</dbReference>
<reference evidence="2" key="1">
    <citation type="submission" date="2021-03" db="EMBL/GenBank/DDBJ databases">
        <title>Comparative genomics and phylogenomic investigation of the class Geoglossomycetes provide insights into ecological specialization and systematics.</title>
        <authorList>
            <person name="Melie T."/>
            <person name="Pirro S."/>
            <person name="Miller A.N."/>
            <person name="Quandt A."/>
        </authorList>
    </citation>
    <scope>NUCLEOTIDE SEQUENCE</scope>
    <source>
        <strain evidence="2">CAQ_001_2017</strain>
    </source>
</reference>
<dbReference type="AlphaFoldDB" id="A0A9P8LDD2"/>
<feature type="compositionally biased region" description="Polar residues" evidence="1">
    <location>
        <begin position="147"/>
        <end position="158"/>
    </location>
</feature>
<organism evidence="2 3">
    <name type="scientific">Trichoglossum hirsutum</name>
    <dbReference type="NCBI Taxonomy" id="265104"/>
    <lineage>
        <taxon>Eukaryota</taxon>
        <taxon>Fungi</taxon>
        <taxon>Dikarya</taxon>
        <taxon>Ascomycota</taxon>
        <taxon>Pezizomycotina</taxon>
        <taxon>Geoglossomycetes</taxon>
        <taxon>Geoglossales</taxon>
        <taxon>Geoglossaceae</taxon>
        <taxon>Trichoglossum</taxon>
    </lineage>
</organism>
<dbReference type="Proteomes" id="UP000750711">
    <property type="component" value="Unassembled WGS sequence"/>
</dbReference>
<feature type="compositionally biased region" description="Low complexity" evidence="1">
    <location>
        <begin position="251"/>
        <end position="263"/>
    </location>
</feature>
<keyword evidence="3" id="KW-1185">Reference proteome</keyword>
<protein>
    <submittedName>
        <fullName evidence="2">Uncharacterized protein</fullName>
    </submittedName>
</protein>
<proteinExistence type="predicted"/>
<dbReference type="Pfam" id="PF12720">
    <property type="entry name" value="DUF3807"/>
    <property type="match status" value="1"/>
</dbReference>
<feature type="compositionally biased region" description="Basic and acidic residues" evidence="1">
    <location>
        <begin position="219"/>
        <end position="230"/>
    </location>
</feature>
<feature type="compositionally biased region" description="Polar residues" evidence="1">
    <location>
        <begin position="306"/>
        <end position="320"/>
    </location>
</feature>
<dbReference type="EMBL" id="JAGHQM010000412">
    <property type="protein sequence ID" value="KAH0562106.1"/>
    <property type="molecule type" value="Genomic_DNA"/>
</dbReference>
<feature type="compositionally biased region" description="Basic and acidic residues" evidence="1">
    <location>
        <begin position="177"/>
        <end position="189"/>
    </location>
</feature>
<accession>A0A9P8LDD2</accession>
<feature type="compositionally biased region" description="Acidic residues" evidence="1">
    <location>
        <begin position="209"/>
        <end position="218"/>
    </location>
</feature>
<evidence type="ECO:0000256" key="1">
    <source>
        <dbReference type="SAM" id="MobiDB-lite"/>
    </source>
</evidence>
<sequence>MAAIPALKIPQVTEDDLAAFHAHHFNGRQLGFPGALLSATAPESASLREENYEDRDLEYDDEDDGLGYYPDGVKRTLTDAQIAIFRWSEVQSLLRAKKRRLGDLEGGDLGKSSAESNEKVESKCSSEDASVAREETQGSEKLKERTAYSNVGTGTTLGSKRWKRAKLRVSYDGGSPGDRDLRVTADRENILNYDEVPDPQNQKFPGDVLADESEDEGEYERFLAKEREEFDGTSSSEPKADTGVGRGGSDVGDVSLSSLSHGSTDAGGKWLEQQSPSAANTPPRIASVNDKPPTSLALKPQGGNNGTVPSENTTGDTIQSVHLRRRIFYGDDDGSDDDDAHRPPASTGPTVAVAAGGVTKGEKRAFLWPKVGGS</sequence>
<dbReference type="InterPro" id="IPR024526">
    <property type="entry name" value="DUF3807"/>
</dbReference>
<name>A0A9P8LDD2_9PEZI</name>
<evidence type="ECO:0000313" key="2">
    <source>
        <dbReference type="EMBL" id="KAH0562106.1"/>
    </source>
</evidence>